<dbReference type="EMBL" id="BOMW01000077">
    <property type="protein sequence ID" value="GIF09187.1"/>
    <property type="molecule type" value="Genomic_DNA"/>
</dbReference>
<sequence length="93" mass="9330">MASAGTGAEIGYGMSGRVLAGAVRLAAPGVDWTPRSVGRRAGAATSAAPTDMVLPTMGADRPGIVAEFPAGSPARAPRVRLALQGGHRPVQPR</sequence>
<accession>A0A919TNX5</accession>
<protein>
    <submittedName>
        <fullName evidence="1">Uncharacterized protein</fullName>
    </submittedName>
</protein>
<keyword evidence="2" id="KW-1185">Reference proteome</keyword>
<comment type="caution">
    <text evidence="1">The sequence shown here is derived from an EMBL/GenBank/DDBJ whole genome shotgun (WGS) entry which is preliminary data.</text>
</comment>
<reference evidence="1" key="1">
    <citation type="submission" date="2021-01" db="EMBL/GenBank/DDBJ databases">
        <title>Whole genome shotgun sequence of Actinoplanes siamensis NBRC 109076.</title>
        <authorList>
            <person name="Komaki H."/>
            <person name="Tamura T."/>
        </authorList>
    </citation>
    <scope>NUCLEOTIDE SEQUENCE</scope>
    <source>
        <strain evidence="1">NBRC 109076</strain>
    </source>
</reference>
<organism evidence="1 2">
    <name type="scientific">Actinoplanes siamensis</name>
    <dbReference type="NCBI Taxonomy" id="1223317"/>
    <lineage>
        <taxon>Bacteria</taxon>
        <taxon>Bacillati</taxon>
        <taxon>Actinomycetota</taxon>
        <taxon>Actinomycetes</taxon>
        <taxon>Micromonosporales</taxon>
        <taxon>Micromonosporaceae</taxon>
        <taxon>Actinoplanes</taxon>
    </lineage>
</organism>
<dbReference type="Proteomes" id="UP000629619">
    <property type="component" value="Unassembled WGS sequence"/>
</dbReference>
<gene>
    <name evidence="1" type="ORF">Asi03nite_67250</name>
</gene>
<name>A0A919TNX5_9ACTN</name>
<dbReference type="AlphaFoldDB" id="A0A919TNX5"/>
<proteinExistence type="predicted"/>
<evidence type="ECO:0000313" key="1">
    <source>
        <dbReference type="EMBL" id="GIF09187.1"/>
    </source>
</evidence>
<evidence type="ECO:0000313" key="2">
    <source>
        <dbReference type="Proteomes" id="UP000629619"/>
    </source>
</evidence>